<dbReference type="GO" id="GO:0003723">
    <property type="term" value="F:RNA binding"/>
    <property type="evidence" value="ECO:0007669"/>
    <property type="project" value="InterPro"/>
</dbReference>
<evidence type="ECO:0000313" key="3">
    <source>
        <dbReference type="Proteomes" id="UP000095282"/>
    </source>
</evidence>
<keyword evidence="3" id="KW-1185">Reference proteome</keyword>
<name>A0A1I7U6W6_9PELO</name>
<dbReference type="WBParaSite" id="Csp11.Scaffold629.g15466.t1">
    <property type="protein sequence ID" value="Csp11.Scaffold629.g15466.t1"/>
    <property type="gene ID" value="Csp11.Scaffold629.g15466"/>
</dbReference>
<feature type="region of interest" description="Disordered" evidence="1">
    <location>
        <begin position="312"/>
        <end position="373"/>
    </location>
</feature>
<dbReference type="AlphaFoldDB" id="A0A1I7U6W6"/>
<feature type="compositionally biased region" description="Basic and acidic residues" evidence="1">
    <location>
        <begin position="318"/>
        <end position="342"/>
    </location>
</feature>
<sequence length="482" mass="54904">MSTPVGSSGPSTSTPEGPSTSTSAGPSTSTSEGSSTSTSAGPSTSTLHVPSSSRNQLPSPTGSSTENAFREKERCKVQMNLFKVDISGMPEKVVRLSMLTTLCFEKCFLRLSNVHNHFSGGLNATNRRVALRVIFRKIFARHPIIFGTDINKYAFDGATTIYAIDYKGGNLKILETLAEKDFNKEEWAQVSRIVRKPETRFEVVISANGFVYSRGQEYESIENHKELIKLIDAVSSENRNEPGIFHHGRRQTFHYKDRLRNITKGFFKSTRWLTNCEIAMVLDYVQTPFYDETSVLKLLTLKYDEFSGIAPIQIPRDQGQRDRDQREQRAHRDEQDSRDFRGHRGHEGRREGRSKSRSPIQAPEQPVQEAPDYDETKVIEVQTAFKDERHPEIFKDIARYMKGIIVEPTHLSAEYNRNVVIAGFSVLNAKEQKFIKKEGTEIKRITVVEYFKSKHNITIKFPDLPLIVTGKGKRRRISQWNY</sequence>
<dbReference type="STRING" id="1561998.A0A1I7U6W6"/>
<dbReference type="InterPro" id="IPR056992">
    <property type="entry name" value="HRDE1/NRDE-3-like_N"/>
</dbReference>
<dbReference type="InterPro" id="IPR003100">
    <property type="entry name" value="PAZ_dom"/>
</dbReference>
<proteinExistence type="predicted"/>
<organism evidence="3 4">
    <name type="scientific">Caenorhabditis tropicalis</name>
    <dbReference type="NCBI Taxonomy" id="1561998"/>
    <lineage>
        <taxon>Eukaryota</taxon>
        <taxon>Metazoa</taxon>
        <taxon>Ecdysozoa</taxon>
        <taxon>Nematoda</taxon>
        <taxon>Chromadorea</taxon>
        <taxon>Rhabditida</taxon>
        <taxon>Rhabditina</taxon>
        <taxon>Rhabditomorpha</taxon>
        <taxon>Rhabditoidea</taxon>
        <taxon>Rhabditidae</taxon>
        <taxon>Peloderinae</taxon>
        <taxon>Caenorhabditis</taxon>
    </lineage>
</organism>
<dbReference type="Pfam" id="PF02170">
    <property type="entry name" value="PAZ"/>
    <property type="match status" value="1"/>
</dbReference>
<reference evidence="4" key="1">
    <citation type="submission" date="2016-11" db="UniProtKB">
        <authorList>
            <consortium name="WormBaseParasite"/>
        </authorList>
    </citation>
    <scope>IDENTIFICATION</scope>
</reference>
<dbReference type="SUPFAM" id="SSF101690">
    <property type="entry name" value="PAZ domain"/>
    <property type="match status" value="1"/>
</dbReference>
<evidence type="ECO:0000313" key="4">
    <source>
        <dbReference type="WBParaSite" id="Csp11.Scaffold629.g15466.t1"/>
    </source>
</evidence>
<dbReference type="Gene3D" id="2.170.260.10">
    <property type="entry name" value="paz domain"/>
    <property type="match status" value="1"/>
</dbReference>
<dbReference type="InterPro" id="IPR036085">
    <property type="entry name" value="PAZ_dom_sf"/>
</dbReference>
<protein>
    <submittedName>
        <fullName evidence="4">PAZ domain-containing protein</fullName>
    </submittedName>
</protein>
<dbReference type="Proteomes" id="UP000095282">
    <property type="component" value="Unplaced"/>
</dbReference>
<feature type="domain" description="PAZ" evidence="2">
    <location>
        <begin position="377"/>
        <end position="482"/>
    </location>
</feature>
<dbReference type="PROSITE" id="PS50821">
    <property type="entry name" value="PAZ"/>
    <property type="match status" value="1"/>
</dbReference>
<accession>A0A1I7U6W6</accession>
<feature type="compositionally biased region" description="Polar residues" evidence="1">
    <location>
        <begin position="47"/>
        <end position="67"/>
    </location>
</feature>
<dbReference type="PANTHER" id="PTHR22891">
    <property type="entry name" value="EUKARYOTIC TRANSLATION INITIATION FACTOR 2C"/>
    <property type="match status" value="1"/>
</dbReference>
<evidence type="ECO:0000256" key="1">
    <source>
        <dbReference type="SAM" id="MobiDB-lite"/>
    </source>
</evidence>
<dbReference type="CDD" id="cd02846">
    <property type="entry name" value="PAZ_argonaute_like"/>
    <property type="match status" value="1"/>
</dbReference>
<dbReference type="Pfam" id="PF25128">
    <property type="entry name" value="HRDE1_NRDE3_N"/>
    <property type="match status" value="1"/>
</dbReference>
<feature type="compositionally biased region" description="Low complexity" evidence="1">
    <location>
        <begin position="1"/>
        <end position="46"/>
    </location>
</feature>
<dbReference type="eggNOG" id="KOG1041">
    <property type="taxonomic scope" value="Eukaryota"/>
</dbReference>
<feature type="region of interest" description="Disordered" evidence="1">
    <location>
        <begin position="1"/>
        <end position="70"/>
    </location>
</feature>
<evidence type="ECO:0000259" key="2">
    <source>
        <dbReference type="PROSITE" id="PS50821"/>
    </source>
</evidence>